<name>A0A126G230_WILSC</name>
<proteinExistence type="predicted"/>
<keyword evidence="1" id="KW-0812">Transmembrane</keyword>
<protein>
    <submittedName>
        <fullName evidence="2">Uncharacterized protein</fullName>
    </submittedName>
</protein>
<gene>
    <name evidence="2" type="primary">orf36</name>
</gene>
<dbReference type="GeneID" id="26939215"/>
<reference evidence="2" key="1">
    <citation type="submission" date="2015-03" db="EMBL/GenBank/DDBJ databases">
        <title>Plastid genome analysis of the type material of Wildemania schizophylla (Bangiales, Rhodophyta).</title>
        <authorList>
            <person name="Hughey J.R."/>
        </authorList>
    </citation>
    <scope>NUCLEOTIDE SEQUENCE</scope>
</reference>
<feature type="transmembrane region" description="Helical" evidence="1">
    <location>
        <begin position="12"/>
        <end position="35"/>
    </location>
</feature>
<evidence type="ECO:0000256" key="1">
    <source>
        <dbReference type="SAM" id="Phobius"/>
    </source>
</evidence>
<organism evidence="2">
    <name type="scientific">Wildemania schizophylla</name>
    <name type="common">Red alga</name>
    <name type="synonym">Porphyra schizophylla</name>
    <dbReference type="NCBI Taxonomy" id="1134705"/>
    <lineage>
        <taxon>Eukaryota</taxon>
        <taxon>Rhodophyta</taxon>
        <taxon>Bangiophyceae</taxon>
        <taxon>Bangiales</taxon>
        <taxon>Bangiaceae</taxon>
        <taxon>Wildemania</taxon>
    </lineage>
</organism>
<keyword evidence="1" id="KW-0472">Membrane</keyword>
<keyword evidence="1" id="KW-1133">Transmembrane helix</keyword>
<dbReference type="EMBL" id="KR020505">
    <property type="protein sequence ID" value="AKS28464.1"/>
    <property type="molecule type" value="Genomic_DNA"/>
</dbReference>
<sequence>MNLYIYFEPTIAPFSMKCSYIFCHSILFYSFGVYYS</sequence>
<dbReference type="RefSeq" id="YP_009237417.1">
    <property type="nucleotide sequence ID" value="NC_029576.1"/>
</dbReference>
<dbReference type="AlphaFoldDB" id="A0A126G230"/>
<evidence type="ECO:0000313" key="2">
    <source>
        <dbReference type="EMBL" id="AKS28464.1"/>
    </source>
</evidence>
<accession>A0A126G230</accession>
<keyword evidence="2" id="KW-0934">Plastid</keyword>
<geneLocation type="plastid" evidence="2"/>